<dbReference type="InterPro" id="IPR002885">
    <property type="entry name" value="PPR_rpt"/>
</dbReference>
<evidence type="ECO:0000256" key="1">
    <source>
        <dbReference type="ARBA" id="ARBA00022737"/>
    </source>
</evidence>
<dbReference type="InterPro" id="IPR011990">
    <property type="entry name" value="TPR-like_helical_dom_sf"/>
</dbReference>
<organism evidence="2 3">
    <name type="scientific">Trichobilharzia regenti</name>
    <name type="common">Nasal bird schistosome</name>
    <dbReference type="NCBI Taxonomy" id="157069"/>
    <lineage>
        <taxon>Eukaryota</taxon>
        <taxon>Metazoa</taxon>
        <taxon>Spiralia</taxon>
        <taxon>Lophotrochozoa</taxon>
        <taxon>Platyhelminthes</taxon>
        <taxon>Trematoda</taxon>
        <taxon>Digenea</taxon>
        <taxon>Strigeidida</taxon>
        <taxon>Schistosomatoidea</taxon>
        <taxon>Schistosomatidae</taxon>
        <taxon>Trichobilharzia</taxon>
    </lineage>
</organism>
<evidence type="ECO:0000313" key="2">
    <source>
        <dbReference type="Proteomes" id="UP000050795"/>
    </source>
</evidence>
<accession>A0AA85JHT4</accession>
<name>A0AA85JHT4_TRIRE</name>
<evidence type="ECO:0008006" key="4">
    <source>
        <dbReference type="Google" id="ProtNLM"/>
    </source>
</evidence>
<keyword evidence="1" id="KW-0677">Repeat</keyword>
<dbReference type="PANTHER" id="PTHR47936:SF1">
    <property type="entry name" value="PENTATRICOPEPTIDE REPEAT-CONTAINING PROTEIN GUN1, CHLOROPLASTIC"/>
    <property type="match status" value="1"/>
</dbReference>
<dbReference type="PANTHER" id="PTHR47936">
    <property type="entry name" value="PPR_LONG DOMAIN-CONTAINING PROTEIN"/>
    <property type="match status" value="1"/>
</dbReference>
<dbReference type="AlphaFoldDB" id="A0AA85JHT4"/>
<dbReference type="Pfam" id="PF13812">
    <property type="entry name" value="PPR_3"/>
    <property type="match status" value="1"/>
</dbReference>
<protein>
    <recommendedName>
        <fullName evidence="4">Pentacotripeptide-repeat region of PRORP domain-containing protein</fullName>
    </recommendedName>
</protein>
<dbReference type="WBParaSite" id="TREG1_31450.1">
    <property type="protein sequence ID" value="TREG1_31450.1"/>
    <property type="gene ID" value="TREG1_31450"/>
</dbReference>
<keyword evidence="2" id="KW-1185">Reference proteome</keyword>
<dbReference type="Proteomes" id="UP000050795">
    <property type="component" value="Unassembled WGS sequence"/>
</dbReference>
<proteinExistence type="predicted"/>
<sequence length="935" mass="105394">MSGLLSRFGARLVFSNRAISKHLIPRSFNSPQGVICLSTVQKTRYQPHNVEQSSRGLDKTDDITRLEHFLRKQRLKGALYSSKENAKFADKFWEDIIEAGDVLLAERYLNMRVRLGLHIDAEKVLKDMREASMLPTARIYGVFIHQSCAVGDMNQTNSYLRLLRDAGLRPNSYIFSQILHGYVKAGLPEEVSSTQELLSEIGLWPSRYAYEGLLSAYADLGDKQSLLRILDEAYTVLPSLVNSDENHFGREISPTFLMDLYTRINCSQSDSNATCIEILEKLPSTDDFFPYDFAQDTVKVLLAKGRPAAALEVFKIMRPENATEGYLHSLPLYAATGGLNSEALEPFWEAARLDSKQLMVLKNKCKLYFNRSNRPPSTLANQFSNYIEEKNVEAAIDMLKDLNRTNSPIVYTFMVPKLMRLGYSLTDLIERVQNPEINGALAFGYVLNSVLSIDSKETFKEDLKKCLSLVNEYRAKKLLPYTDFIRVGNYQMEKLLSNILSLSDMSEIEEMNKSTIMFEVFGILNHAMSKREFHSLFAQIFEALLISKHRHFNNVPKNTVIQLVADACARQNIVFDKTDWLLSAMRSAGVSEETLIRLTVDYSTNRLPFADLNTLLFSGRIAGIGSKSNEKSSTTVGQMSVSPKESILSVAQSLVRLQKENPSEYENKLNSIENSWGIQKKSILILNLVNLGAEDLVERTIQYLPENQREKSEPLKRFAHIIRVCSASDANKTKALESVKETIQSLTGLPSEDLFNTLRGPHMDTLFRCWPVDHVSDLIVMVKKVSELGLNSVSLQLAGVLINRGLVDQVSALLGKNTTIPFTFLVGSPRHPLTESAFHSTMEYIKTNDPKHIPGFVDYTLRNAALSNNEDNLHQLIRTAVSPAYNVDLTEICILPTLQVICNRLEESKNLPADVLQATRSIVEKYQSSKQKVSK</sequence>
<evidence type="ECO:0000313" key="3">
    <source>
        <dbReference type="WBParaSite" id="TREG1_31450.1"/>
    </source>
</evidence>
<dbReference type="Gene3D" id="1.25.40.10">
    <property type="entry name" value="Tetratricopeptide repeat domain"/>
    <property type="match status" value="1"/>
</dbReference>
<reference evidence="3" key="2">
    <citation type="submission" date="2023-11" db="UniProtKB">
        <authorList>
            <consortium name="WormBaseParasite"/>
        </authorList>
    </citation>
    <scope>IDENTIFICATION</scope>
</reference>
<reference evidence="2" key="1">
    <citation type="submission" date="2022-06" db="EMBL/GenBank/DDBJ databases">
        <authorList>
            <person name="Berger JAMES D."/>
            <person name="Berger JAMES D."/>
        </authorList>
    </citation>
    <scope>NUCLEOTIDE SEQUENCE [LARGE SCALE GENOMIC DNA]</scope>
</reference>